<gene>
    <name evidence="1" type="ORF">METZ01_LOCUS325171</name>
</gene>
<protein>
    <submittedName>
        <fullName evidence="1">Uncharacterized protein</fullName>
    </submittedName>
</protein>
<organism evidence="1">
    <name type="scientific">marine metagenome</name>
    <dbReference type="NCBI Taxonomy" id="408172"/>
    <lineage>
        <taxon>unclassified sequences</taxon>
        <taxon>metagenomes</taxon>
        <taxon>ecological metagenomes</taxon>
    </lineage>
</organism>
<dbReference type="AlphaFoldDB" id="A0A382PHK4"/>
<accession>A0A382PHK4</accession>
<sequence>NLGWILFRQGRVKTAIGFYEDVLALGPHSVARFNLGLAYLVDGDVIRARATYALGVRLHGAIEARRIGAVADLEKIGRLPEHAVVAQTILNELWPETTSNRP</sequence>
<dbReference type="Gene3D" id="1.25.40.10">
    <property type="entry name" value="Tetratricopeptide repeat domain"/>
    <property type="match status" value="1"/>
</dbReference>
<dbReference type="InterPro" id="IPR011990">
    <property type="entry name" value="TPR-like_helical_dom_sf"/>
</dbReference>
<dbReference type="EMBL" id="UINC01107154">
    <property type="protein sequence ID" value="SVC72317.1"/>
    <property type="molecule type" value="Genomic_DNA"/>
</dbReference>
<dbReference type="SUPFAM" id="SSF48452">
    <property type="entry name" value="TPR-like"/>
    <property type="match status" value="1"/>
</dbReference>
<reference evidence="1" key="1">
    <citation type="submission" date="2018-05" db="EMBL/GenBank/DDBJ databases">
        <authorList>
            <person name="Lanie J.A."/>
            <person name="Ng W.-L."/>
            <person name="Kazmierczak K.M."/>
            <person name="Andrzejewski T.M."/>
            <person name="Davidsen T.M."/>
            <person name="Wayne K.J."/>
            <person name="Tettelin H."/>
            <person name="Glass J.I."/>
            <person name="Rusch D."/>
            <person name="Podicherti R."/>
            <person name="Tsui H.-C.T."/>
            <person name="Winkler M.E."/>
        </authorList>
    </citation>
    <scope>NUCLEOTIDE SEQUENCE</scope>
</reference>
<evidence type="ECO:0000313" key="1">
    <source>
        <dbReference type="EMBL" id="SVC72317.1"/>
    </source>
</evidence>
<feature type="non-terminal residue" evidence="1">
    <location>
        <position position="1"/>
    </location>
</feature>
<name>A0A382PHK4_9ZZZZ</name>
<proteinExistence type="predicted"/>